<proteinExistence type="inferred from homology"/>
<dbReference type="GO" id="GO:0008270">
    <property type="term" value="F:zinc ion binding"/>
    <property type="evidence" value="ECO:0007669"/>
    <property type="project" value="UniProtKB-UniRule"/>
</dbReference>
<keyword evidence="5 13" id="KW-0547">Nucleotide-binding</keyword>
<keyword evidence="13" id="KW-0963">Cytoplasm</keyword>
<feature type="binding site" evidence="13">
    <location>
        <position position="46"/>
    </location>
    <ligand>
        <name>Zn(2+)</name>
        <dbReference type="ChEBI" id="CHEBI:29105"/>
    </ligand>
</feature>
<keyword evidence="8 13" id="KW-0862">Zinc</keyword>
<evidence type="ECO:0000256" key="6">
    <source>
        <dbReference type="ARBA" id="ARBA00022771"/>
    </source>
</evidence>
<name>A0A8J6LMC2_9FIRM</name>
<evidence type="ECO:0000256" key="1">
    <source>
        <dbReference type="ARBA" id="ARBA00004496"/>
    </source>
</evidence>
<feature type="binding site" evidence="13">
    <location>
        <position position="65"/>
    </location>
    <ligand>
        <name>Zn(2+)</name>
        <dbReference type="ChEBI" id="CHEBI:29105"/>
    </ligand>
</feature>
<protein>
    <recommendedName>
        <fullName evidence="13">Acetyl-coenzyme A carboxylase carboxyl transferase subunit beta</fullName>
        <shortName evidence="13">ACCase subunit beta</shortName>
        <shortName evidence="13">Acetyl-CoA carboxylase carboxyltransferase subunit beta</shortName>
        <ecNumber evidence="13">2.1.3.15</ecNumber>
    </recommendedName>
</protein>
<dbReference type="GO" id="GO:0006633">
    <property type="term" value="P:fatty acid biosynthetic process"/>
    <property type="evidence" value="ECO:0007669"/>
    <property type="project" value="UniProtKB-KW"/>
</dbReference>
<evidence type="ECO:0000256" key="3">
    <source>
        <dbReference type="ARBA" id="ARBA00022679"/>
    </source>
</evidence>
<feature type="zinc finger region" description="C4-type" evidence="13">
    <location>
        <begin position="43"/>
        <end position="65"/>
    </location>
</feature>
<feature type="binding site" evidence="13">
    <location>
        <position position="62"/>
    </location>
    <ligand>
        <name>Zn(2+)</name>
        <dbReference type="ChEBI" id="CHEBI:29105"/>
    </ligand>
</feature>
<dbReference type="GO" id="GO:0016743">
    <property type="term" value="F:carboxyl- or carbamoyltransferase activity"/>
    <property type="evidence" value="ECO:0007669"/>
    <property type="project" value="UniProtKB-UniRule"/>
</dbReference>
<dbReference type="GO" id="GO:0009317">
    <property type="term" value="C:acetyl-CoA carboxylase complex"/>
    <property type="evidence" value="ECO:0007669"/>
    <property type="project" value="InterPro"/>
</dbReference>
<keyword evidence="15" id="KW-0436">Ligase</keyword>
<dbReference type="Gene3D" id="3.90.226.10">
    <property type="entry name" value="2-enoyl-CoA Hydratase, Chain A, domain 1"/>
    <property type="match status" value="1"/>
</dbReference>
<keyword evidence="10 13" id="KW-0443">Lipid metabolism</keyword>
<dbReference type="InterPro" id="IPR041010">
    <property type="entry name" value="Znf-ACC"/>
</dbReference>
<evidence type="ECO:0000256" key="10">
    <source>
        <dbReference type="ARBA" id="ARBA00023098"/>
    </source>
</evidence>
<dbReference type="RefSeq" id="WP_181339225.1">
    <property type="nucleotide sequence ID" value="NZ_JAAKDE010000008.1"/>
</dbReference>
<evidence type="ECO:0000256" key="2">
    <source>
        <dbReference type="ARBA" id="ARBA00022516"/>
    </source>
</evidence>
<dbReference type="HAMAP" id="MF_01395">
    <property type="entry name" value="AcetylCoA_CT_beta"/>
    <property type="match status" value="1"/>
</dbReference>
<keyword evidence="3 13" id="KW-0808">Transferase</keyword>
<evidence type="ECO:0000256" key="5">
    <source>
        <dbReference type="ARBA" id="ARBA00022741"/>
    </source>
</evidence>
<sequence>MFKDLFRSKQKYVTIRQREVPDHALPSTDSVKKELPDGLWVKCEKCNQMIYHKDLVKNLKVCPKCQYHFRIGAWERINYLLDPGSFQELFANITSCDPINFPGYQEKLEKVRKATDLSEGVVTGVGNIGGVPLALGVMDFSFIGGSMGSAVGEKLVRIFEYAAEHGLPVVTFAVSGGARMHEGILSLMQMAATCQALNRVAEKGLLYISVLTDPTTGGVFASFASQGDIIIAEPGALIGFAGARVIQQTTRETLPPGFQRAEFLLEHGMIDMIVNRKELRNTLARLLRYHQRRKRVINQ</sequence>
<keyword evidence="2 13" id="KW-0444">Lipid biosynthesis</keyword>
<dbReference type="InterPro" id="IPR000438">
    <property type="entry name" value="Acetyl_CoA_COase_Trfase_b_su"/>
</dbReference>
<dbReference type="GO" id="GO:0005524">
    <property type="term" value="F:ATP binding"/>
    <property type="evidence" value="ECO:0007669"/>
    <property type="project" value="UniProtKB-KW"/>
</dbReference>
<evidence type="ECO:0000313" key="16">
    <source>
        <dbReference type="Proteomes" id="UP000657177"/>
    </source>
</evidence>
<dbReference type="PANTHER" id="PTHR42995">
    <property type="entry name" value="ACETYL-COENZYME A CARBOXYLASE CARBOXYL TRANSFERASE SUBUNIT BETA, CHLOROPLASTIC"/>
    <property type="match status" value="1"/>
</dbReference>
<keyword evidence="16" id="KW-1185">Reference proteome</keyword>
<comment type="caution">
    <text evidence="15">The sequence shown here is derived from an EMBL/GenBank/DDBJ whole genome shotgun (WGS) entry which is preliminary data.</text>
</comment>
<comment type="catalytic activity">
    <reaction evidence="13">
        <text>N(6)-carboxybiotinyl-L-lysyl-[protein] + acetyl-CoA = N(6)-biotinyl-L-lysyl-[protein] + malonyl-CoA</text>
        <dbReference type="Rhea" id="RHEA:54728"/>
        <dbReference type="Rhea" id="RHEA-COMP:10505"/>
        <dbReference type="Rhea" id="RHEA-COMP:10506"/>
        <dbReference type="ChEBI" id="CHEBI:57288"/>
        <dbReference type="ChEBI" id="CHEBI:57384"/>
        <dbReference type="ChEBI" id="CHEBI:83144"/>
        <dbReference type="ChEBI" id="CHEBI:83145"/>
        <dbReference type="EC" id="2.1.3.15"/>
    </reaction>
</comment>
<keyword evidence="4 13" id="KW-0479">Metal-binding</keyword>
<evidence type="ECO:0000256" key="8">
    <source>
        <dbReference type="ARBA" id="ARBA00022833"/>
    </source>
</evidence>
<dbReference type="Pfam" id="PF17848">
    <property type="entry name" value="Zn_ribbon_ACC"/>
    <property type="match status" value="1"/>
</dbReference>
<evidence type="ECO:0000256" key="11">
    <source>
        <dbReference type="ARBA" id="ARBA00023160"/>
    </source>
</evidence>
<dbReference type="PROSITE" id="PS50980">
    <property type="entry name" value="COA_CT_NTER"/>
    <property type="match status" value="1"/>
</dbReference>
<keyword evidence="9 13" id="KW-0067">ATP-binding</keyword>
<comment type="function">
    <text evidence="12 13">Component of the acetyl coenzyme A carboxylase (ACC) complex. Biotin carboxylase (BC) catalyzes the carboxylation of biotin on its carrier protein (BCCP) and then the CO(2) group is transferred by the transcarboxylase to acetyl-CoA to form malonyl-CoA.</text>
</comment>
<dbReference type="GO" id="GO:2001295">
    <property type="term" value="P:malonyl-CoA biosynthetic process"/>
    <property type="evidence" value="ECO:0007669"/>
    <property type="project" value="UniProtKB-UniRule"/>
</dbReference>
<gene>
    <name evidence="13" type="primary">accD</name>
    <name evidence="15" type="ORF">G5B42_04315</name>
</gene>
<dbReference type="SUPFAM" id="SSF52096">
    <property type="entry name" value="ClpP/crotonase"/>
    <property type="match status" value="1"/>
</dbReference>
<dbReference type="InterPro" id="IPR034733">
    <property type="entry name" value="AcCoA_carboxyl_beta"/>
</dbReference>
<dbReference type="AlphaFoldDB" id="A0A8J6LMC2"/>
<comment type="cofactor">
    <cofactor evidence="13">
        <name>Zn(2+)</name>
        <dbReference type="ChEBI" id="CHEBI:29105"/>
    </cofactor>
    <text evidence="13">Binds 1 zinc ion per subunit.</text>
</comment>
<organism evidence="15 16">
    <name type="scientific">Capillibacterium thermochitinicola</name>
    <dbReference type="NCBI Taxonomy" id="2699427"/>
    <lineage>
        <taxon>Bacteria</taxon>
        <taxon>Bacillati</taxon>
        <taxon>Bacillota</taxon>
        <taxon>Capillibacterium</taxon>
    </lineage>
</organism>
<dbReference type="GO" id="GO:0003989">
    <property type="term" value="F:acetyl-CoA carboxylase activity"/>
    <property type="evidence" value="ECO:0007669"/>
    <property type="project" value="InterPro"/>
</dbReference>
<dbReference type="PANTHER" id="PTHR42995:SF5">
    <property type="entry name" value="ACETYL-COENZYME A CARBOXYLASE CARBOXYL TRANSFERASE SUBUNIT BETA, CHLOROPLASTIC"/>
    <property type="match status" value="1"/>
</dbReference>
<evidence type="ECO:0000256" key="13">
    <source>
        <dbReference type="HAMAP-Rule" id="MF_01395"/>
    </source>
</evidence>
<comment type="subcellular location">
    <subcellularLocation>
        <location evidence="1 13">Cytoplasm</location>
    </subcellularLocation>
</comment>
<feature type="domain" description="CoA carboxyltransferase N-terminal" evidence="14">
    <location>
        <begin position="39"/>
        <end position="299"/>
    </location>
</feature>
<comment type="similarity">
    <text evidence="13">Belongs to the AccD/PCCB family.</text>
</comment>
<dbReference type="NCBIfam" id="TIGR00515">
    <property type="entry name" value="accD"/>
    <property type="match status" value="1"/>
</dbReference>
<comment type="pathway">
    <text evidence="13">Lipid metabolism; malonyl-CoA biosynthesis; malonyl-CoA from acetyl-CoA: step 1/1.</text>
</comment>
<evidence type="ECO:0000256" key="9">
    <source>
        <dbReference type="ARBA" id="ARBA00022840"/>
    </source>
</evidence>
<dbReference type="InterPro" id="IPR029045">
    <property type="entry name" value="ClpP/crotonase-like_dom_sf"/>
</dbReference>
<reference evidence="15" key="1">
    <citation type="submission" date="2020-06" db="EMBL/GenBank/DDBJ databases">
        <title>Novel chitinolytic bacterium.</title>
        <authorList>
            <person name="Ungkulpasvich U."/>
            <person name="Kosugi A."/>
            <person name="Uke A."/>
        </authorList>
    </citation>
    <scope>NUCLEOTIDE SEQUENCE</scope>
    <source>
        <strain evidence="15">UUS1-1</strain>
    </source>
</reference>
<keyword evidence="7 13" id="KW-0276">Fatty acid metabolism</keyword>
<dbReference type="Pfam" id="PF01039">
    <property type="entry name" value="Carboxyl_trans"/>
    <property type="match status" value="1"/>
</dbReference>
<dbReference type="InterPro" id="IPR011762">
    <property type="entry name" value="COA_CT_N"/>
</dbReference>
<dbReference type="EMBL" id="JAAKDE010000008">
    <property type="protein sequence ID" value="MBA2132768.1"/>
    <property type="molecule type" value="Genomic_DNA"/>
</dbReference>
<evidence type="ECO:0000256" key="4">
    <source>
        <dbReference type="ARBA" id="ARBA00022723"/>
    </source>
</evidence>
<dbReference type="Proteomes" id="UP000657177">
    <property type="component" value="Unassembled WGS sequence"/>
</dbReference>
<accession>A0A8J6LMC2</accession>
<comment type="subunit">
    <text evidence="13">Acetyl-CoA carboxylase is a heterohexamer composed of biotin carboxyl carrier protein (AccB), biotin carboxylase (AccC) and two subunits each of ACCase subunit alpha (AccA) and ACCase subunit beta (AccD).</text>
</comment>
<dbReference type="UniPathway" id="UPA00655">
    <property type="reaction ID" value="UER00711"/>
</dbReference>
<dbReference type="EC" id="2.1.3.15" evidence="13"/>
<evidence type="ECO:0000256" key="12">
    <source>
        <dbReference type="ARBA" id="ARBA00025280"/>
    </source>
</evidence>
<keyword evidence="6 13" id="KW-0863">Zinc-finger</keyword>
<evidence type="ECO:0000313" key="15">
    <source>
        <dbReference type="EMBL" id="MBA2132768.1"/>
    </source>
</evidence>
<feature type="binding site" evidence="13">
    <location>
        <position position="43"/>
    </location>
    <ligand>
        <name>Zn(2+)</name>
        <dbReference type="ChEBI" id="CHEBI:29105"/>
    </ligand>
</feature>
<evidence type="ECO:0000256" key="7">
    <source>
        <dbReference type="ARBA" id="ARBA00022832"/>
    </source>
</evidence>
<dbReference type="PRINTS" id="PR01070">
    <property type="entry name" value="ACCCTRFRASEB"/>
</dbReference>
<keyword evidence="11 13" id="KW-0275">Fatty acid biosynthesis</keyword>
<evidence type="ECO:0000259" key="14">
    <source>
        <dbReference type="PROSITE" id="PS50980"/>
    </source>
</evidence>